<sequence length="102" mass="12218">MSYIKYQETRFASRLQIRGSSVNRPKLMSLNSRNNNCFFSEDMKRICFRSPFQQNTQVYNPEDLYRPYVVDEKHDKGSLMLFTGTLKYKYLLECYLNGLLTY</sequence>
<keyword evidence="2" id="KW-1185">Reference proteome</keyword>
<protein>
    <submittedName>
        <fullName evidence="1">Uncharacterized protein</fullName>
    </submittedName>
</protein>
<evidence type="ECO:0000313" key="1">
    <source>
        <dbReference type="EMBL" id="KII61461.1"/>
    </source>
</evidence>
<name>A0A0C2MIH6_THEKT</name>
<dbReference type="AlphaFoldDB" id="A0A0C2MIH6"/>
<dbReference type="Proteomes" id="UP000031668">
    <property type="component" value="Unassembled WGS sequence"/>
</dbReference>
<organism evidence="1 2">
    <name type="scientific">Thelohanellus kitauei</name>
    <name type="common">Myxosporean</name>
    <dbReference type="NCBI Taxonomy" id="669202"/>
    <lineage>
        <taxon>Eukaryota</taxon>
        <taxon>Metazoa</taxon>
        <taxon>Cnidaria</taxon>
        <taxon>Myxozoa</taxon>
        <taxon>Myxosporea</taxon>
        <taxon>Bivalvulida</taxon>
        <taxon>Platysporina</taxon>
        <taxon>Myxobolidae</taxon>
        <taxon>Thelohanellus</taxon>
    </lineage>
</organism>
<proteinExistence type="predicted"/>
<gene>
    <name evidence="1" type="ORF">RF11_12876</name>
</gene>
<accession>A0A0C2MIH6</accession>
<evidence type="ECO:0000313" key="2">
    <source>
        <dbReference type="Proteomes" id="UP000031668"/>
    </source>
</evidence>
<dbReference type="EMBL" id="JWZT01005339">
    <property type="protein sequence ID" value="KII61461.1"/>
    <property type="molecule type" value="Genomic_DNA"/>
</dbReference>
<reference evidence="1 2" key="1">
    <citation type="journal article" date="2014" name="Genome Biol. Evol.">
        <title>The genome of the myxosporean Thelohanellus kitauei shows adaptations to nutrient acquisition within its fish host.</title>
        <authorList>
            <person name="Yang Y."/>
            <person name="Xiong J."/>
            <person name="Zhou Z."/>
            <person name="Huo F."/>
            <person name="Miao W."/>
            <person name="Ran C."/>
            <person name="Liu Y."/>
            <person name="Zhang J."/>
            <person name="Feng J."/>
            <person name="Wang M."/>
            <person name="Wang M."/>
            <person name="Wang L."/>
            <person name="Yao B."/>
        </authorList>
    </citation>
    <scope>NUCLEOTIDE SEQUENCE [LARGE SCALE GENOMIC DNA]</scope>
    <source>
        <strain evidence="1">Wuqing</strain>
    </source>
</reference>
<comment type="caution">
    <text evidence="1">The sequence shown here is derived from an EMBL/GenBank/DDBJ whole genome shotgun (WGS) entry which is preliminary data.</text>
</comment>